<dbReference type="SUPFAM" id="SSF48403">
    <property type="entry name" value="Ankyrin repeat"/>
    <property type="match status" value="1"/>
</dbReference>
<organism evidence="6 7">
    <name type="scientific">Arthrobotrys conoides</name>
    <dbReference type="NCBI Taxonomy" id="74498"/>
    <lineage>
        <taxon>Eukaryota</taxon>
        <taxon>Fungi</taxon>
        <taxon>Dikarya</taxon>
        <taxon>Ascomycota</taxon>
        <taxon>Pezizomycotina</taxon>
        <taxon>Orbiliomycetes</taxon>
        <taxon>Orbiliales</taxon>
        <taxon>Orbiliaceae</taxon>
        <taxon>Arthrobotrys</taxon>
    </lineage>
</organism>
<dbReference type="Pfam" id="PF24883">
    <property type="entry name" value="NPHP3_N"/>
    <property type="match status" value="1"/>
</dbReference>
<dbReference type="PROSITE" id="PS50088">
    <property type="entry name" value="ANK_REPEAT"/>
    <property type="match status" value="4"/>
</dbReference>
<evidence type="ECO:0000313" key="7">
    <source>
        <dbReference type="Proteomes" id="UP001307849"/>
    </source>
</evidence>
<feature type="repeat" description="ANK" evidence="2">
    <location>
        <begin position="991"/>
        <end position="1023"/>
    </location>
</feature>
<gene>
    <name evidence="6" type="ORF">TWF506_010803</name>
</gene>
<dbReference type="Gene3D" id="3.40.50.1580">
    <property type="entry name" value="Nucleoside phosphorylase domain"/>
    <property type="match status" value="1"/>
</dbReference>
<feature type="domain" description="GPI inositol-deacylase winged helix" evidence="4">
    <location>
        <begin position="701"/>
        <end position="778"/>
    </location>
</feature>
<dbReference type="Gene3D" id="1.25.40.20">
    <property type="entry name" value="Ankyrin repeat-containing domain"/>
    <property type="match status" value="1"/>
</dbReference>
<dbReference type="GO" id="GO:0009116">
    <property type="term" value="P:nucleoside metabolic process"/>
    <property type="evidence" value="ECO:0007669"/>
    <property type="project" value="InterPro"/>
</dbReference>
<dbReference type="EMBL" id="JAVHJM010000008">
    <property type="protein sequence ID" value="KAK6508725.1"/>
    <property type="molecule type" value="Genomic_DNA"/>
</dbReference>
<keyword evidence="7" id="KW-1185">Reference proteome</keyword>
<dbReference type="PANTHER" id="PTHR10039">
    <property type="entry name" value="AMELOGENIN"/>
    <property type="match status" value="1"/>
</dbReference>
<proteinExistence type="predicted"/>
<feature type="region of interest" description="Disordered" evidence="3">
    <location>
        <begin position="1"/>
        <end position="33"/>
    </location>
</feature>
<dbReference type="SMART" id="SM00248">
    <property type="entry name" value="ANK"/>
    <property type="match status" value="8"/>
</dbReference>
<dbReference type="InterPro" id="IPR036770">
    <property type="entry name" value="Ankyrin_rpt-contain_sf"/>
</dbReference>
<evidence type="ECO:0000313" key="6">
    <source>
        <dbReference type="EMBL" id="KAK6508725.1"/>
    </source>
</evidence>
<dbReference type="PANTHER" id="PTHR10039:SF15">
    <property type="entry name" value="NACHT DOMAIN-CONTAINING PROTEIN"/>
    <property type="match status" value="1"/>
</dbReference>
<dbReference type="Pfam" id="PF00023">
    <property type="entry name" value="Ank"/>
    <property type="match status" value="1"/>
</dbReference>
<dbReference type="Pfam" id="PF22939">
    <property type="entry name" value="WHD_GPIID"/>
    <property type="match status" value="1"/>
</dbReference>
<feature type="compositionally biased region" description="Polar residues" evidence="3">
    <location>
        <begin position="1402"/>
        <end position="1414"/>
    </location>
</feature>
<feature type="domain" description="Nephrocystin 3-like N-terminal" evidence="5">
    <location>
        <begin position="413"/>
        <end position="581"/>
    </location>
</feature>
<evidence type="ECO:0008006" key="8">
    <source>
        <dbReference type="Google" id="ProtNLM"/>
    </source>
</evidence>
<sequence>MNQQNTAATQPSLPYQQLPPNDTNVNTDDDESEEELQTIHPNEITVSIFCALSCESVAVKYTLDKEFQCRPNSHPNARRYIYSFGQIGSHKVVITRPNQIGKVNAAGVSATISQQFPNVRFALMIGIGAGIPNKRDVRLGDIAVSIPRENHPGVIEYDFGKRNRDGFTLKGSLSKPPSILLSADGQLDDDERMGKRPLRKILRNIVKRPGYGRPNSADVLFDPSFHHVDGGHDCTGCESSSQKKVVERVLRPQGPYEPVVHRGLILSGSLVIKNPQDRDLLCRGHDDAICYEMESAGIMDEIPCLVIRGISDYADSHKQDTWHCYAAAVAASYGKAILCKIDGHELEETITIKETMAQIETKVDAINQGVSDLQREVYTHHKEAKHTEILEWVYPSAASSARHSAIVSARQAGTGRWFVTQTAFSKWLIQSETSSRILWCYGIPGAGKSTISSVVIDYLEEKRTRDTTMQTALAYFYFDFSNQELDTRKFTRSLLKQLAFQSPNLPQGLVELFTNYSGSGKTETEDKRIEELLVQSASSFKTTYIVVDALDECVPEQRLQVLDILHRLADDGGAGIFATSRPHPEDINEIFKEVDRIELGAKTEDIRKYIKAEVMRHQARTPKARHLDDELRDRIMDGLTGMSNGMFLLPKLQLKFLLKQANRRRVEATLEQILKIPTSKGFHPIDETFNLMLESIDECNRDIAEKTLSWLLVTKSPLQIQDLLVALAIEPGTFEIPEDQQLLQSTVLDICAGFIVVDESSGIVKLAHETVQEYLIRKPTNLTDALVSLTRTCLNYLCFEKFTDLGFWKSLGQNENTQLERMKQIPFYFYTIRNWETQVAECNQDAIEGDLIAFLNQNPAILSYCYARKLSTTVDERIEDRRWPWFYCIGTDESPLHIAARVGHLGAIQYFLSKGINIDIQHNGRHQPIWEALAHGRTEAVKLLIQNGSSPRTTWSDGRRLIHFASSRGDYNIVEYLLGLDDKMVNLQQVDGSSPLRECTVYGHEDVVRLLLDAGADWSLLTEDGRTTGLIALEQGWTNIFSLLLKRGLSLEKPLSRRIWNSGTPLHIAAAYGFEETIKEILEIGAMGATEFNISKTDSAGNTALHNAVNTGFITIVQLLVENGIDIDLENENGKTALDLATELGYDQIEKYLRNTIEKFESIWVEPEELDSDFDSLTPQSTDTLSEYETTTAVADNVSNISLSDIITVYSILTLRLNLPPPIATRILDCAEYWVEQHIKRSGTVTADETSLPVPYFHLNVCGPFIQRIVFRTMSHDQGWSDHVQDHGTYRGSCTWVEVWITLKNQIPFGPTPKKYLNIHKRTATLHTCRLQHNIHAHWPSTEHINEWDMATADDPEVVDILSTLSAGDRISLYPKAQYRGWRCYLDEAEIWVYSSPWKGQHSGSAAQADTSIAPTRRAPTPTLEIGELLLTENDGNPGKRGDEASTEEREGGKRKLL</sequence>
<comment type="caution">
    <text evidence="6">The sequence shown here is derived from an EMBL/GenBank/DDBJ whole genome shotgun (WGS) entry which is preliminary data.</text>
</comment>
<feature type="region of interest" description="Disordered" evidence="3">
    <location>
        <begin position="1399"/>
        <end position="1458"/>
    </location>
</feature>
<evidence type="ECO:0000256" key="2">
    <source>
        <dbReference type="PROSITE-ProRule" id="PRU00023"/>
    </source>
</evidence>
<dbReference type="InterPro" id="IPR056884">
    <property type="entry name" value="NPHP3-like_N"/>
</dbReference>
<evidence type="ECO:0000256" key="3">
    <source>
        <dbReference type="SAM" id="MobiDB-lite"/>
    </source>
</evidence>
<feature type="repeat" description="ANK" evidence="2">
    <location>
        <begin position="891"/>
        <end position="923"/>
    </location>
</feature>
<name>A0AAN8RW84_9PEZI</name>
<dbReference type="InterPro" id="IPR027417">
    <property type="entry name" value="P-loop_NTPase"/>
</dbReference>
<dbReference type="InterPro" id="IPR035994">
    <property type="entry name" value="Nucleoside_phosphorylase_sf"/>
</dbReference>
<dbReference type="GO" id="GO:0003824">
    <property type="term" value="F:catalytic activity"/>
    <property type="evidence" value="ECO:0007669"/>
    <property type="project" value="InterPro"/>
</dbReference>
<dbReference type="SUPFAM" id="SSF52540">
    <property type="entry name" value="P-loop containing nucleoside triphosphate hydrolases"/>
    <property type="match status" value="1"/>
</dbReference>
<reference evidence="6 7" key="1">
    <citation type="submission" date="2019-10" db="EMBL/GenBank/DDBJ databases">
        <authorList>
            <person name="Palmer J.M."/>
        </authorList>
    </citation>
    <scope>NUCLEOTIDE SEQUENCE [LARGE SCALE GENOMIC DNA]</scope>
    <source>
        <strain evidence="6 7">TWF506</strain>
    </source>
</reference>
<keyword evidence="2" id="KW-0040">ANK repeat</keyword>
<dbReference type="PROSITE" id="PS50297">
    <property type="entry name" value="ANK_REP_REGION"/>
    <property type="match status" value="4"/>
</dbReference>
<dbReference type="InterPro" id="IPR054471">
    <property type="entry name" value="GPIID_WHD"/>
</dbReference>
<evidence type="ECO:0000256" key="1">
    <source>
        <dbReference type="ARBA" id="ARBA00022737"/>
    </source>
</evidence>
<evidence type="ECO:0000259" key="4">
    <source>
        <dbReference type="Pfam" id="PF22939"/>
    </source>
</evidence>
<dbReference type="Pfam" id="PF12796">
    <property type="entry name" value="Ank_2"/>
    <property type="match status" value="2"/>
</dbReference>
<feature type="compositionally biased region" description="Basic and acidic residues" evidence="3">
    <location>
        <begin position="1438"/>
        <end position="1458"/>
    </location>
</feature>
<accession>A0AAN8RW84</accession>
<dbReference type="InterPro" id="IPR002110">
    <property type="entry name" value="Ankyrin_rpt"/>
</dbReference>
<keyword evidence="1" id="KW-0677">Repeat</keyword>
<evidence type="ECO:0000259" key="5">
    <source>
        <dbReference type="Pfam" id="PF24883"/>
    </source>
</evidence>
<feature type="compositionally biased region" description="Polar residues" evidence="3">
    <location>
        <begin position="1"/>
        <end position="20"/>
    </location>
</feature>
<dbReference type="Gene3D" id="3.40.50.300">
    <property type="entry name" value="P-loop containing nucleotide triphosphate hydrolases"/>
    <property type="match status" value="1"/>
</dbReference>
<dbReference type="Proteomes" id="UP001307849">
    <property type="component" value="Unassembled WGS sequence"/>
</dbReference>
<feature type="repeat" description="ANK" evidence="2">
    <location>
        <begin position="1100"/>
        <end position="1132"/>
    </location>
</feature>
<dbReference type="SUPFAM" id="SSF53167">
    <property type="entry name" value="Purine and uridine phosphorylases"/>
    <property type="match status" value="1"/>
</dbReference>
<protein>
    <recommendedName>
        <fullName evidence="8">Nucleoside phosphorylase domain-containing protein</fullName>
    </recommendedName>
</protein>
<feature type="repeat" description="ANK" evidence="2">
    <location>
        <begin position="1061"/>
        <end position="1086"/>
    </location>
</feature>